<dbReference type="Pfam" id="PF01527">
    <property type="entry name" value="HTH_Tnp_1"/>
    <property type="match status" value="1"/>
</dbReference>
<evidence type="ECO:0000313" key="2">
    <source>
        <dbReference type="Proteomes" id="UP000190423"/>
    </source>
</evidence>
<keyword evidence="2" id="KW-1185">Reference proteome</keyword>
<sequence length="87" mass="10055">MGRTRRTFTAEEKLKVVMAVIQDGKAVSDVAKENNIHPNMILNWKKEFLENAAMIFNRTRPDITEKAQQKKIDELEAKLQKKDEVIA</sequence>
<protein>
    <submittedName>
        <fullName evidence="1">Transposase</fullName>
    </submittedName>
</protein>
<evidence type="ECO:0000313" key="1">
    <source>
        <dbReference type="EMBL" id="SJZ63736.1"/>
    </source>
</evidence>
<reference evidence="1 2" key="1">
    <citation type="submission" date="2017-02" db="EMBL/GenBank/DDBJ databases">
        <authorList>
            <person name="Peterson S.W."/>
        </authorList>
    </citation>
    <scope>NUCLEOTIDE SEQUENCE [LARGE SCALE GENOMIC DNA]</scope>
    <source>
        <strain evidence="1 2">ATCC BAA-908</strain>
    </source>
</reference>
<dbReference type="InterPro" id="IPR002514">
    <property type="entry name" value="Transposase_8"/>
</dbReference>
<dbReference type="RefSeq" id="WP_143593323.1">
    <property type="nucleotide sequence ID" value="NZ_FUWG01000015.1"/>
</dbReference>
<dbReference type="AlphaFoldDB" id="A0A1T4MA42"/>
<dbReference type="Gene3D" id="1.10.10.10">
    <property type="entry name" value="Winged helix-like DNA-binding domain superfamily/Winged helix DNA-binding domain"/>
    <property type="match status" value="1"/>
</dbReference>
<organism evidence="1 2">
    <name type="scientific">Treponema porcinum</name>
    <dbReference type="NCBI Taxonomy" id="261392"/>
    <lineage>
        <taxon>Bacteria</taxon>
        <taxon>Pseudomonadati</taxon>
        <taxon>Spirochaetota</taxon>
        <taxon>Spirochaetia</taxon>
        <taxon>Spirochaetales</taxon>
        <taxon>Treponemataceae</taxon>
        <taxon>Treponema</taxon>
    </lineage>
</organism>
<dbReference type="Proteomes" id="UP000190423">
    <property type="component" value="Unassembled WGS sequence"/>
</dbReference>
<accession>A0A1T4MA42</accession>
<dbReference type="GO" id="GO:0043565">
    <property type="term" value="F:sequence-specific DNA binding"/>
    <property type="evidence" value="ECO:0007669"/>
    <property type="project" value="InterPro"/>
</dbReference>
<dbReference type="GO" id="GO:0006313">
    <property type="term" value="P:DNA transposition"/>
    <property type="evidence" value="ECO:0007669"/>
    <property type="project" value="InterPro"/>
</dbReference>
<dbReference type="InterPro" id="IPR010921">
    <property type="entry name" value="Trp_repressor/repl_initiator"/>
</dbReference>
<dbReference type="OrthoDB" id="291972at2"/>
<dbReference type="EMBL" id="FUWG01000015">
    <property type="protein sequence ID" value="SJZ63736.1"/>
    <property type="molecule type" value="Genomic_DNA"/>
</dbReference>
<proteinExistence type="predicted"/>
<name>A0A1T4MA42_TREPO</name>
<dbReference type="SUPFAM" id="SSF48295">
    <property type="entry name" value="TrpR-like"/>
    <property type="match status" value="1"/>
</dbReference>
<gene>
    <name evidence="1" type="ORF">SAMN02745149_01897</name>
</gene>
<dbReference type="InterPro" id="IPR036388">
    <property type="entry name" value="WH-like_DNA-bd_sf"/>
</dbReference>
<dbReference type="GO" id="GO:0004803">
    <property type="term" value="F:transposase activity"/>
    <property type="evidence" value="ECO:0007669"/>
    <property type="project" value="InterPro"/>
</dbReference>
<feature type="non-terminal residue" evidence="1">
    <location>
        <position position="87"/>
    </location>
</feature>
<dbReference type="GeneID" id="78317177"/>